<feature type="domain" description="HTH lacI-type" evidence="4">
    <location>
        <begin position="9"/>
        <end position="45"/>
    </location>
</feature>
<dbReference type="PROSITE" id="PS00356">
    <property type="entry name" value="HTH_LACI_1"/>
    <property type="match status" value="1"/>
</dbReference>
<dbReference type="InterPro" id="IPR025997">
    <property type="entry name" value="SBP_2_dom"/>
</dbReference>
<dbReference type="GO" id="GO:0003677">
    <property type="term" value="F:DNA binding"/>
    <property type="evidence" value="ECO:0007669"/>
    <property type="project" value="UniProtKB-KW"/>
</dbReference>
<evidence type="ECO:0000313" key="6">
    <source>
        <dbReference type="Proteomes" id="UP001165369"/>
    </source>
</evidence>
<evidence type="ECO:0000313" key="5">
    <source>
        <dbReference type="EMBL" id="MCL7940549.1"/>
    </source>
</evidence>
<dbReference type="PROSITE" id="PS50932">
    <property type="entry name" value="HTH_LACI_2"/>
    <property type="match status" value="1"/>
</dbReference>
<evidence type="ECO:0000256" key="3">
    <source>
        <dbReference type="ARBA" id="ARBA00023163"/>
    </source>
</evidence>
<protein>
    <submittedName>
        <fullName evidence="5">LacI family DNA-binding transcriptional regulator</fullName>
    </submittedName>
</protein>
<keyword evidence="6" id="KW-1185">Reference proteome</keyword>
<reference evidence="5" key="1">
    <citation type="submission" date="2022-05" db="EMBL/GenBank/DDBJ databases">
        <title>Halomonas geminus sp. nov. and Halomonas llamarensis sp. nov. isolated from high-altitude salars of the Atacama Desert.</title>
        <authorList>
            <person name="Hintersatz C."/>
            <person name="Rojas L.A."/>
            <person name="Wei T.-S."/>
            <person name="Kutschke S."/>
            <person name="Lehmann F."/>
            <person name="Jain R."/>
            <person name="Pollmann K."/>
        </authorList>
    </citation>
    <scope>NUCLEOTIDE SEQUENCE</scope>
    <source>
        <strain evidence="5">ATCH28</strain>
    </source>
</reference>
<dbReference type="SUPFAM" id="SSF53822">
    <property type="entry name" value="Periplasmic binding protein-like I"/>
    <property type="match status" value="1"/>
</dbReference>
<dbReference type="InterPro" id="IPR000843">
    <property type="entry name" value="HTH_LacI"/>
</dbReference>
<dbReference type="SUPFAM" id="SSF47413">
    <property type="entry name" value="lambda repressor-like DNA-binding domains"/>
    <property type="match status" value="1"/>
</dbReference>
<dbReference type="Pfam" id="PF00356">
    <property type="entry name" value="LacI"/>
    <property type="match status" value="1"/>
</dbReference>
<accession>A0ABT0T0W4</accession>
<keyword evidence="3" id="KW-0804">Transcription</keyword>
<evidence type="ECO:0000259" key="4">
    <source>
        <dbReference type="PROSITE" id="PS50932"/>
    </source>
</evidence>
<organism evidence="5 6">
    <name type="scientific">Halomonas gemina</name>
    <dbReference type="NCBI Taxonomy" id="2945105"/>
    <lineage>
        <taxon>Bacteria</taxon>
        <taxon>Pseudomonadati</taxon>
        <taxon>Pseudomonadota</taxon>
        <taxon>Gammaproteobacteria</taxon>
        <taxon>Oceanospirillales</taxon>
        <taxon>Halomonadaceae</taxon>
        <taxon>Halomonas</taxon>
    </lineage>
</organism>
<dbReference type="PANTHER" id="PTHR30146">
    <property type="entry name" value="LACI-RELATED TRANSCRIPTIONAL REPRESSOR"/>
    <property type="match status" value="1"/>
</dbReference>
<gene>
    <name evidence="5" type="ORF">M8009_09585</name>
</gene>
<name>A0ABT0T0W4_9GAMM</name>
<dbReference type="InterPro" id="IPR010982">
    <property type="entry name" value="Lambda_DNA-bd_dom_sf"/>
</dbReference>
<dbReference type="PANTHER" id="PTHR30146:SF152">
    <property type="entry name" value="TRANSCRIPTIONAL REGULATORY PROTEIN"/>
    <property type="match status" value="1"/>
</dbReference>
<dbReference type="SMART" id="SM00354">
    <property type="entry name" value="HTH_LACI"/>
    <property type="match status" value="1"/>
</dbReference>
<dbReference type="EMBL" id="JAMJPK010000004">
    <property type="protein sequence ID" value="MCL7940549.1"/>
    <property type="molecule type" value="Genomic_DNA"/>
</dbReference>
<dbReference type="Pfam" id="PF13407">
    <property type="entry name" value="Peripla_BP_4"/>
    <property type="match status" value="1"/>
</dbReference>
<dbReference type="Proteomes" id="UP001165369">
    <property type="component" value="Unassembled WGS sequence"/>
</dbReference>
<keyword evidence="1" id="KW-0805">Transcription regulation</keyword>
<keyword evidence="2 5" id="KW-0238">DNA-binding</keyword>
<dbReference type="PRINTS" id="PR00036">
    <property type="entry name" value="HTHLACI"/>
</dbReference>
<dbReference type="CDD" id="cd01392">
    <property type="entry name" value="HTH_LacI"/>
    <property type="match status" value="1"/>
</dbReference>
<evidence type="ECO:0000256" key="2">
    <source>
        <dbReference type="ARBA" id="ARBA00023125"/>
    </source>
</evidence>
<dbReference type="CDD" id="cd06307">
    <property type="entry name" value="PBP1_sugar_binding"/>
    <property type="match status" value="1"/>
</dbReference>
<proteinExistence type="predicted"/>
<comment type="caution">
    <text evidence="5">The sequence shown here is derived from an EMBL/GenBank/DDBJ whole genome shotgun (WGS) entry which is preliminary data.</text>
</comment>
<dbReference type="Gene3D" id="3.40.50.2300">
    <property type="match status" value="2"/>
</dbReference>
<evidence type="ECO:0000256" key="1">
    <source>
        <dbReference type="ARBA" id="ARBA00023015"/>
    </source>
</evidence>
<sequence>MTSTRAKKATLKDVAKTAGVSIATVDRVMNNRAKVRPETKRLILDTYQKLLSTSAMELKGQPSTSVRALRFDFVLESSKPFVDSIIASVRHNAPLFKDFDISLHTHEVPVPFVLEEFTRRLDMASKGSDGIVLVCREDPAITACVNALSKRGVPVVCLTTDIADAVRLGYVGINHVSAGKTAGSLLGQFIGSQSGELILLLTGSFRCQYERELGFRSIIREAYPNLSVREVYASQETNDDCFANLTHAFKTTANKPLGIYNTGGGTRGVANAITSMGWDHKVLFVGHELNDTSLELMTTNRMTAVIGQDTKSEVAIAINALLHHHKITSTPPSFTPTAPLVFLKENIGPLISDSFPMFYGKP</sequence>
<dbReference type="RefSeq" id="WP_250060620.1">
    <property type="nucleotide sequence ID" value="NZ_JAMJPK010000004.1"/>
</dbReference>
<dbReference type="Gene3D" id="1.10.260.40">
    <property type="entry name" value="lambda repressor-like DNA-binding domains"/>
    <property type="match status" value="1"/>
</dbReference>
<dbReference type="InterPro" id="IPR028082">
    <property type="entry name" value="Peripla_BP_I"/>
</dbReference>